<accession>A0ABS5FLJ4</accession>
<proteinExistence type="predicted"/>
<dbReference type="EMBL" id="JAFCJH010000020">
    <property type="protein sequence ID" value="MBR0797659.1"/>
    <property type="molecule type" value="Genomic_DNA"/>
</dbReference>
<reference evidence="3" key="1">
    <citation type="journal article" date="2021" name="ISME J.">
        <title>Evolutionary origin and ecological implication of a unique nif island in free-living Bradyrhizobium lineages.</title>
        <authorList>
            <person name="Tao J."/>
        </authorList>
    </citation>
    <scope>NUCLEOTIDE SEQUENCE [LARGE SCALE GENOMIC DNA]</scope>
    <source>
        <strain evidence="3">SZCCT0434</strain>
    </source>
</reference>
<sequence>MTGDQGKGNEQAGSRVKDSRQDRLKLALRENLKRRKSQARGREDAASSELPDAFLDDADGNGPKR</sequence>
<name>A0ABS5FLJ4_9BRAD</name>
<organism evidence="2 3">
    <name type="scientific">Bradyrhizobium jicamae</name>
    <dbReference type="NCBI Taxonomy" id="280332"/>
    <lineage>
        <taxon>Bacteria</taxon>
        <taxon>Pseudomonadati</taxon>
        <taxon>Pseudomonadota</taxon>
        <taxon>Alphaproteobacteria</taxon>
        <taxon>Hyphomicrobiales</taxon>
        <taxon>Nitrobacteraceae</taxon>
        <taxon>Bradyrhizobium</taxon>
    </lineage>
</organism>
<evidence type="ECO:0000313" key="2">
    <source>
        <dbReference type="EMBL" id="MBR0797659.1"/>
    </source>
</evidence>
<feature type="region of interest" description="Disordered" evidence="1">
    <location>
        <begin position="1"/>
        <end position="65"/>
    </location>
</feature>
<comment type="caution">
    <text evidence="2">The sequence shown here is derived from an EMBL/GenBank/DDBJ whole genome shotgun (WGS) entry which is preliminary data.</text>
</comment>
<protein>
    <submittedName>
        <fullName evidence="2">Uncharacterized protein</fullName>
    </submittedName>
</protein>
<gene>
    <name evidence="2" type="ORF">JQ615_19940</name>
</gene>
<keyword evidence="3" id="KW-1185">Reference proteome</keyword>
<feature type="compositionally biased region" description="Basic and acidic residues" evidence="1">
    <location>
        <begin position="15"/>
        <end position="31"/>
    </location>
</feature>
<dbReference type="Proteomes" id="UP001315278">
    <property type="component" value="Unassembled WGS sequence"/>
</dbReference>
<evidence type="ECO:0000313" key="3">
    <source>
        <dbReference type="Proteomes" id="UP001315278"/>
    </source>
</evidence>
<evidence type="ECO:0000256" key="1">
    <source>
        <dbReference type="SAM" id="MobiDB-lite"/>
    </source>
</evidence>
<dbReference type="RefSeq" id="WP_212393883.1">
    <property type="nucleotide sequence ID" value="NZ_JAFCJH010000020.1"/>
</dbReference>